<dbReference type="Proteomes" id="UP001310594">
    <property type="component" value="Unassembled WGS sequence"/>
</dbReference>
<dbReference type="PROSITE" id="PS50850">
    <property type="entry name" value="MFS"/>
    <property type="match status" value="1"/>
</dbReference>
<evidence type="ECO:0000256" key="1">
    <source>
        <dbReference type="ARBA" id="ARBA00004141"/>
    </source>
</evidence>
<keyword evidence="3 7" id="KW-0812">Transmembrane</keyword>
<dbReference type="SUPFAM" id="SSF103473">
    <property type="entry name" value="MFS general substrate transporter"/>
    <property type="match status" value="1"/>
</dbReference>
<dbReference type="AlphaFoldDB" id="A0AAN7W2U3"/>
<dbReference type="InterPro" id="IPR020846">
    <property type="entry name" value="MFS_dom"/>
</dbReference>
<sequence length="499" mass="54677">MATEQRKVDKAGTSSSIRSDVLQSPKASGIGEVVDLDGYDQQYIPDEAREKKLLWKVDLIMIPMLWWMCVLAYVDRNNIGNANAAGMSRDLGLDDLGYSMLINIFFIAYLFGEIPSNLILARARPSLYLPGLACIWGTLVCGMSQVDSYGGILAYRFFLGLEAGFMPGVLYIMTCWYKRSEIGKRFSIFFTALCFSGAVSGLLSGAVISGLEGVHGMAGWRWLFLIEGLLTVATAIGAIFVLPNYPATTKWLKPDERVLLAGRVLADRQGDSAHPPRKFSALESVKAAFSDLRTYFFMVLYMLDNGSAILNYFIPTVLQQMGYKGVHAQWMTIPVWVVATVFLLVVSQSSDRSGDRRWHLTAGLGFAFTSGLVVAFAENVGARYAFICFFVGSVYSTLPLILTWLTELISTPSEKRGVAIAAANAVGNLSALYGSQLWPASAGPDYIAGFTAVACFSGVGAILSAALPIIFTYLPKYPTKAEKEFIAEQSVRREDMEQE</sequence>
<name>A0AAN7W2U3_9PEZI</name>
<evidence type="ECO:0000256" key="5">
    <source>
        <dbReference type="ARBA" id="ARBA00023136"/>
    </source>
</evidence>
<feature type="transmembrane region" description="Helical" evidence="7">
    <location>
        <begin position="152"/>
        <end position="174"/>
    </location>
</feature>
<feature type="transmembrane region" description="Helical" evidence="7">
    <location>
        <begin position="326"/>
        <end position="346"/>
    </location>
</feature>
<organism evidence="9 10">
    <name type="scientific">Elasticomyces elasticus</name>
    <dbReference type="NCBI Taxonomy" id="574655"/>
    <lineage>
        <taxon>Eukaryota</taxon>
        <taxon>Fungi</taxon>
        <taxon>Dikarya</taxon>
        <taxon>Ascomycota</taxon>
        <taxon>Pezizomycotina</taxon>
        <taxon>Dothideomycetes</taxon>
        <taxon>Dothideomycetidae</taxon>
        <taxon>Mycosphaerellales</taxon>
        <taxon>Teratosphaeriaceae</taxon>
        <taxon>Elasticomyces</taxon>
    </lineage>
</organism>
<protein>
    <recommendedName>
        <fullName evidence="8">Major facilitator superfamily (MFS) profile domain-containing protein</fullName>
    </recommendedName>
</protein>
<dbReference type="InterPro" id="IPR011701">
    <property type="entry name" value="MFS"/>
</dbReference>
<feature type="compositionally biased region" description="Polar residues" evidence="6">
    <location>
        <begin position="12"/>
        <end position="23"/>
    </location>
</feature>
<feature type="transmembrane region" description="Helical" evidence="7">
    <location>
        <begin position="186"/>
        <end position="208"/>
    </location>
</feature>
<reference evidence="9" key="1">
    <citation type="submission" date="2023-08" db="EMBL/GenBank/DDBJ databases">
        <title>Black Yeasts Isolated from many extreme environments.</title>
        <authorList>
            <person name="Coleine C."/>
            <person name="Stajich J.E."/>
            <person name="Selbmann L."/>
        </authorList>
    </citation>
    <scope>NUCLEOTIDE SEQUENCE</scope>
    <source>
        <strain evidence="9">CCFEE 5810</strain>
    </source>
</reference>
<evidence type="ECO:0000256" key="4">
    <source>
        <dbReference type="ARBA" id="ARBA00022989"/>
    </source>
</evidence>
<keyword evidence="2" id="KW-0813">Transport</keyword>
<dbReference type="GO" id="GO:0022857">
    <property type="term" value="F:transmembrane transporter activity"/>
    <property type="evidence" value="ECO:0007669"/>
    <property type="project" value="InterPro"/>
</dbReference>
<dbReference type="PANTHER" id="PTHR43791">
    <property type="entry name" value="PERMEASE-RELATED"/>
    <property type="match status" value="1"/>
</dbReference>
<feature type="domain" description="Major facilitator superfamily (MFS) profile" evidence="8">
    <location>
        <begin position="61"/>
        <end position="478"/>
    </location>
</feature>
<evidence type="ECO:0000259" key="8">
    <source>
        <dbReference type="PROSITE" id="PS50850"/>
    </source>
</evidence>
<feature type="region of interest" description="Disordered" evidence="6">
    <location>
        <begin position="1"/>
        <end position="23"/>
    </location>
</feature>
<feature type="transmembrane region" description="Helical" evidence="7">
    <location>
        <begin position="53"/>
        <end position="74"/>
    </location>
</feature>
<feature type="transmembrane region" description="Helical" evidence="7">
    <location>
        <begin position="446"/>
        <end position="474"/>
    </location>
</feature>
<dbReference type="EMBL" id="JAVRQU010000020">
    <property type="protein sequence ID" value="KAK5692165.1"/>
    <property type="molecule type" value="Genomic_DNA"/>
</dbReference>
<feature type="compositionally biased region" description="Basic and acidic residues" evidence="6">
    <location>
        <begin position="1"/>
        <end position="10"/>
    </location>
</feature>
<evidence type="ECO:0000256" key="3">
    <source>
        <dbReference type="ARBA" id="ARBA00022692"/>
    </source>
</evidence>
<proteinExistence type="predicted"/>
<dbReference type="InterPro" id="IPR036259">
    <property type="entry name" value="MFS_trans_sf"/>
</dbReference>
<dbReference type="Pfam" id="PF07690">
    <property type="entry name" value="MFS_1"/>
    <property type="match status" value="1"/>
</dbReference>
<evidence type="ECO:0000313" key="9">
    <source>
        <dbReference type="EMBL" id="KAK5692165.1"/>
    </source>
</evidence>
<dbReference type="Gene3D" id="1.20.1250.20">
    <property type="entry name" value="MFS general substrate transporter like domains"/>
    <property type="match status" value="2"/>
</dbReference>
<keyword evidence="4 7" id="KW-1133">Transmembrane helix</keyword>
<feature type="transmembrane region" description="Helical" evidence="7">
    <location>
        <begin position="127"/>
        <end position="146"/>
    </location>
</feature>
<gene>
    <name evidence="9" type="ORF">LTR97_011339</name>
</gene>
<comment type="caution">
    <text evidence="9">The sequence shown here is derived from an EMBL/GenBank/DDBJ whole genome shotgun (WGS) entry which is preliminary data.</text>
</comment>
<evidence type="ECO:0000313" key="10">
    <source>
        <dbReference type="Proteomes" id="UP001310594"/>
    </source>
</evidence>
<accession>A0AAN7W2U3</accession>
<feature type="transmembrane region" description="Helical" evidence="7">
    <location>
        <begin position="96"/>
        <end position="115"/>
    </location>
</feature>
<feature type="transmembrane region" description="Helical" evidence="7">
    <location>
        <begin position="417"/>
        <end position="434"/>
    </location>
</feature>
<dbReference type="GO" id="GO:0016020">
    <property type="term" value="C:membrane"/>
    <property type="evidence" value="ECO:0007669"/>
    <property type="project" value="UniProtKB-SubCell"/>
</dbReference>
<feature type="transmembrane region" description="Helical" evidence="7">
    <location>
        <begin position="383"/>
        <end position="405"/>
    </location>
</feature>
<dbReference type="PANTHER" id="PTHR43791:SF38">
    <property type="entry name" value="MAJOR FACILITATOR SUPERFAMILY (MFS) PROFILE DOMAIN-CONTAINING PROTEIN"/>
    <property type="match status" value="1"/>
</dbReference>
<dbReference type="FunFam" id="1.20.1250.20:FF:000057">
    <property type="entry name" value="MFS general substrate transporter"/>
    <property type="match status" value="1"/>
</dbReference>
<evidence type="ECO:0000256" key="6">
    <source>
        <dbReference type="SAM" id="MobiDB-lite"/>
    </source>
</evidence>
<feature type="transmembrane region" description="Helical" evidence="7">
    <location>
        <begin position="295"/>
        <end position="314"/>
    </location>
</feature>
<feature type="transmembrane region" description="Helical" evidence="7">
    <location>
        <begin position="220"/>
        <end position="242"/>
    </location>
</feature>
<evidence type="ECO:0000256" key="7">
    <source>
        <dbReference type="SAM" id="Phobius"/>
    </source>
</evidence>
<feature type="transmembrane region" description="Helical" evidence="7">
    <location>
        <begin position="358"/>
        <end position="377"/>
    </location>
</feature>
<evidence type="ECO:0000256" key="2">
    <source>
        <dbReference type="ARBA" id="ARBA00022448"/>
    </source>
</evidence>
<keyword evidence="5 7" id="KW-0472">Membrane</keyword>
<comment type="subcellular location">
    <subcellularLocation>
        <location evidence="1">Membrane</location>
        <topology evidence="1">Multi-pass membrane protein</topology>
    </subcellularLocation>
</comment>